<evidence type="ECO:0000313" key="3">
    <source>
        <dbReference type="Proteomes" id="UP001501057"/>
    </source>
</evidence>
<evidence type="ECO:0000313" key="2">
    <source>
        <dbReference type="EMBL" id="GAA1752604.1"/>
    </source>
</evidence>
<feature type="transmembrane region" description="Helical" evidence="1">
    <location>
        <begin position="76"/>
        <end position="102"/>
    </location>
</feature>
<sequence>MSHPHVPSYAMPYPPPQVSRATHPVDMVLSVFGWVVLAAGSGFLALLSPASLLAGLACGPNHAEPAICTDAGGSTYALTVVGGLIVLFLACTVSLIGLIVALARGGRAWPWVVAGHVVAACATLVFVGVAVAVTS</sequence>
<reference evidence="2 3" key="1">
    <citation type="journal article" date="2019" name="Int. J. Syst. Evol. Microbiol.">
        <title>The Global Catalogue of Microorganisms (GCM) 10K type strain sequencing project: providing services to taxonomists for standard genome sequencing and annotation.</title>
        <authorList>
            <consortium name="The Broad Institute Genomics Platform"/>
            <consortium name="The Broad Institute Genome Sequencing Center for Infectious Disease"/>
            <person name="Wu L."/>
            <person name="Ma J."/>
        </authorList>
    </citation>
    <scope>NUCLEOTIDE SEQUENCE [LARGE SCALE GENOMIC DNA]</scope>
    <source>
        <strain evidence="2 3">JCM 13518</strain>
    </source>
</reference>
<organism evidence="2 3">
    <name type="scientific">Aeromicrobium alkaliterrae</name>
    <dbReference type="NCBI Taxonomy" id="302168"/>
    <lineage>
        <taxon>Bacteria</taxon>
        <taxon>Bacillati</taxon>
        <taxon>Actinomycetota</taxon>
        <taxon>Actinomycetes</taxon>
        <taxon>Propionibacteriales</taxon>
        <taxon>Nocardioidaceae</taxon>
        <taxon>Aeromicrobium</taxon>
    </lineage>
</organism>
<proteinExistence type="predicted"/>
<protein>
    <recommendedName>
        <fullName evidence="4">Integral membrane protein</fullName>
    </recommendedName>
</protein>
<dbReference type="EMBL" id="BAAAME010000010">
    <property type="protein sequence ID" value="GAA1752604.1"/>
    <property type="molecule type" value="Genomic_DNA"/>
</dbReference>
<gene>
    <name evidence="2" type="ORF">GCM10009710_35390</name>
</gene>
<accession>A0ABN2KC68</accession>
<dbReference type="RefSeq" id="WP_344204009.1">
    <property type="nucleotide sequence ID" value="NZ_BAAAME010000010.1"/>
</dbReference>
<name>A0ABN2KC68_9ACTN</name>
<keyword evidence="3" id="KW-1185">Reference proteome</keyword>
<keyword evidence="1" id="KW-0472">Membrane</keyword>
<keyword evidence="1" id="KW-0812">Transmembrane</keyword>
<evidence type="ECO:0000256" key="1">
    <source>
        <dbReference type="SAM" id="Phobius"/>
    </source>
</evidence>
<comment type="caution">
    <text evidence="2">The sequence shown here is derived from an EMBL/GenBank/DDBJ whole genome shotgun (WGS) entry which is preliminary data.</text>
</comment>
<evidence type="ECO:0008006" key="4">
    <source>
        <dbReference type="Google" id="ProtNLM"/>
    </source>
</evidence>
<dbReference type="Proteomes" id="UP001501057">
    <property type="component" value="Unassembled WGS sequence"/>
</dbReference>
<feature type="transmembrane region" description="Helical" evidence="1">
    <location>
        <begin position="108"/>
        <end position="133"/>
    </location>
</feature>
<feature type="transmembrane region" description="Helical" evidence="1">
    <location>
        <begin position="31"/>
        <end position="56"/>
    </location>
</feature>
<keyword evidence="1" id="KW-1133">Transmembrane helix</keyword>